<dbReference type="GO" id="GO:0016740">
    <property type="term" value="F:transferase activity"/>
    <property type="evidence" value="ECO:0007669"/>
    <property type="project" value="UniProtKB-KW"/>
</dbReference>
<evidence type="ECO:0000313" key="3">
    <source>
        <dbReference type="Proteomes" id="UP000247459"/>
    </source>
</evidence>
<dbReference type="InterPro" id="IPR051678">
    <property type="entry name" value="AGP_Transferase"/>
</dbReference>
<dbReference type="Proteomes" id="UP000247459">
    <property type="component" value="Unassembled WGS sequence"/>
</dbReference>
<dbReference type="AlphaFoldDB" id="A0A2W0CEB0"/>
<dbReference type="Gene3D" id="3.30.200.20">
    <property type="entry name" value="Phosphorylase Kinase, domain 1"/>
    <property type="match status" value="1"/>
</dbReference>
<dbReference type="Gene3D" id="3.90.1200.10">
    <property type="match status" value="1"/>
</dbReference>
<dbReference type="PANTHER" id="PTHR21310">
    <property type="entry name" value="AMINOGLYCOSIDE PHOSPHOTRANSFERASE-RELATED-RELATED"/>
    <property type="match status" value="1"/>
</dbReference>
<protein>
    <recommendedName>
        <fullName evidence="1">Aminoglycoside phosphotransferase domain-containing protein</fullName>
    </recommendedName>
</protein>
<evidence type="ECO:0000259" key="1">
    <source>
        <dbReference type="Pfam" id="PF01636"/>
    </source>
</evidence>
<accession>A0A2W0CEB0</accession>
<proteinExistence type="predicted"/>
<dbReference type="OrthoDB" id="2801014at2"/>
<evidence type="ECO:0000313" key="2">
    <source>
        <dbReference type="EMBL" id="PYY30547.1"/>
    </source>
</evidence>
<dbReference type="InterPro" id="IPR011009">
    <property type="entry name" value="Kinase-like_dom_sf"/>
</dbReference>
<dbReference type="SUPFAM" id="SSF56112">
    <property type="entry name" value="Protein kinase-like (PK-like)"/>
    <property type="match status" value="1"/>
</dbReference>
<comment type="caution">
    <text evidence="2">The sequence shown here is derived from an EMBL/GenBank/DDBJ whole genome shotgun (WGS) entry which is preliminary data.</text>
</comment>
<dbReference type="EMBL" id="PRLG01000008">
    <property type="protein sequence ID" value="PYY30547.1"/>
    <property type="molecule type" value="Genomic_DNA"/>
</dbReference>
<keyword evidence="2" id="KW-0808">Transferase</keyword>
<feature type="domain" description="Aminoglycoside phosphotransferase" evidence="1">
    <location>
        <begin position="36"/>
        <end position="291"/>
    </location>
</feature>
<dbReference type="InterPro" id="IPR002575">
    <property type="entry name" value="Aminoglycoside_PTrfase"/>
</dbReference>
<organism evidence="2 3">
    <name type="scientific">Paenibacillus illinoisensis</name>
    <dbReference type="NCBI Taxonomy" id="59845"/>
    <lineage>
        <taxon>Bacteria</taxon>
        <taxon>Bacillati</taxon>
        <taxon>Bacillota</taxon>
        <taxon>Bacilli</taxon>
        <taxon>Bacillales</taxon>
        <taxon>Paenibacillaceae</taxon>
        <taxon>Paenibacillus</taxon>
    </lineage>
</organism>
<dbReference type="Pfam" id="PF01636">
    <property type="entry name" value="APH"/>
    <property type="match status" value="1"/>
</dbReference>
<gene>
    <name evidence="2" type="ORF">PIL02S_01112</name>
</gene>
<sequence length="344" mass="39449">MTTRIYFATHQIGDVAFSSLQEALHEFDLGILEDYKQTEKGVMGQTLLVRTSQGEYILKGNPLYVGQLQEEQFFAQQLAKHTAIPVPVPYLLQKNTDLLGWSYAIMPRLPGKHLYDSSLQTTLGQDEQEEIASMLAHSLIELHRWKVPDAGEYDPIAERIVPFAGTYLDWLYGTIRHWLLDAQRYSVITDADIAWVDEQLRHAEAAFESMPVPGFVMGDFKVENFVIQKVGSHASDWRISGLFDFTTSYFGDGTADLTKMTAMYIHKNQPELAKRFLYTYRELVCADDEERCKQFAVRLGIHLLYQRILVWGEAKATNRVTWEADLPFAVWAQHFIDSVLELID</sequence>
<dbReference type="RefSeq" id="WP_095361528.1">
    <property type="nucleotide sequence ID" value="NZ_JAXBDC010000006.1"/>
</dbReference>
<reference evidence="2 3" key="1">
    <citation type="submission" date="2018-01" db="EMBL/GenBank/DDBJ databases">
        <title>Genome sequence of the PGP bacterium Paenibacillus illinoisensis E3.</title>
        <authorList>
            <person name="Rolli E."/>
            <person name="Marasco R."/>
            <person name="Bessem C."/>
            <person name="Michoud G."/>
            <person name="Gaiarsa S."/>
            <person name="Borin S."/>
            <person name="Daffonchio D."/>
        </authorList>
    </citation>
    <scope>NUCLEOTIDE SEQUENCE [LARGE SCALE GENOMIC DNA]</scope>
    <source>
        <strain evidence="2 3">E3</strain>
    </source>
</reference>
<name>A0A2W0CEB0_9BACL</name>